<dbReference type="Pfam" id="PF13739">
    <property type="entry name" value="PdaC"/>
    <property type="match status" value="1"/>
</dbReference>
<dbReference type="Gene3D" id="3.90.640.20">
    <property type="entry name" value="Heat-shock cognate protein, ATPase"/>
    <property type="match status" value="1"/>
</dbReference>
<dbReference type="GeneID" id="92778033"/>
<feature type="domain" description="Deacetylase PdaC" evidence="2">
    <location>
        <begin position="85"/>
        <end position="157"/>
    </location>
</feature>
<dbReference type="InterPro" id="IPR025303">
    <property type="entry name" value="PdaC"/>
</dbReference>
<accession>A0ABR5AR74</accession>
<dbReference type="EMBL" id="JXLP01000016">
    <property type="protein sequence ID" value="KIL77246.1"/>
    <property type="molecule type" value="Genomic_DNA"/>
</dbReference>
<proteinExistence type="predicted"/>
<dbReference type="InterPro" id="IPR021729">
    <property type="entry name" value="DUF3298"/>
</dbReference>
<dbReference type="Pfam" id="PF11738">
    <property type="entry name" value="DUF3298"/>
    <property type="match status" value="1"/>
</dbReference>
<dbReference type="Gene3D" id="3.30.565.40">
    <property type="entry name" value="Fervidobacterium nodosum Rt17-B1 like"/>
    <property type="match status" value="1"/>
</dbReference>
<sequence length="283" mass="32229">MDKRLEMLRKDYKDIPIPKELDRIVAQALQEKPKKKTRPVWPASVAAAALLFTATVNFSPEAAQAMSKIPLVKELVEVVTFNEFKEEKGNASIDVKTPAITGLDNQALEDNLNQKYVEESQKLYEEFAKSAAAENGHFSMNSEYEKVTESPEILSVRRTIQRTQASGYIQNRYVTIDKENEVLITLKGLFKNGQYVPVISENIKEQMKQQMAADPNKIYWVSENEIEPFTQISPDQPFYINQDHKLVISFDEYEAAPGYMGPVEFIIPTAVISDLLVGERYIR</sequence>
<evidence type="ECO:0000259" key="1">
    <source>
        <dbReference type="Pfam" id="PF11738"/>
    </source>
</evidence>
<name>A0ABR5AR74_BACBA</name>
<dbReference type="InterPro" id="IPR037126">
    <property type="entry name" value="PdaC/RsiV-like_sf"/>
</dbReference>
<comment type="caution">
    <text evidence="3">The sequence shown here is derived from an EMBL/GenBank/DDBJ whole genome shotgun (WGS) entry which is preliminary data.</text>
</comment>
<protein>
    <submittedName>
        <fullName evidence="3">Anti-sigma factor yrhM</fullName>
    </submittedName>
</protein>
<dbReference type="Proteomes" id="UP000031982">
    <property type="component" value="Unassembled WGS sequence"/>
</dbReference>
<feature type="domain" description="DUF3298" evidence="1">
    <location>
        <begin position="189"/>
        <end position="269"/>
    </location>
</feature>
<gene>
    <name evidence="3" type="ORF">SD77_1693</name>
</gene>
<evidence type="ECO:0000313" key="4">
    <source>
        <dbReference type="Proteomes" id="UP000031982"/>
    </source>
</evidence>
<keyword evidence="4" id="KW-1185">Reference proteome</keyword>
<dbReference type="RefSeq" id="WP_041098413.1">
    <property type="nucleotide sequence ID" value="NZ_BSSZ01000009.1"/>
</dbReference>
<reference evidence="3 4" key="1">
    <citation type="submission" date="2015-01" db="EMBL/GenBank/DDBJ databases">
        <title>Genome Assembly of Bacillus badius MTCC 1458.</title>
        <authorList>
            <person name="Verma A."/>
            <person name="Khatri I."/>
            <person name="Mual P."/>
            <person name="Subramanian S."/>
            <person name="Krishnamurthi S."/>
        </authorList>
    </citation>
    <scope>NUCLEOTIDE SEQUENCE [LARGE SCALE GENOMIC DNA]</scope>
    <source>
        <strain evidence="3 4">MTCC 1458</strain>
    </source>
</reference>
<evidence type="ECO:0000259" key="2">
    <source>
        <dbReference type="Pfam" id="PF13739"/>
    </source>
</evidence>
<evidence type="ECO:0000313" key="3">
    <source>
        <dbReference type="EMBL" id="KIL77246.1"/>
    </source>
</evidence>
<organism evidence="3 4">
    <name type="scientific">Bacillus badius</name>
    <dbReference type="NCBI Taxonomy" id="1455"/>
    <lineage>
        <taxon>Bacteria</taxon>
        <taxon>Bacillati</taxon>
        <taxon>Bacillota</taxon>
        <taxon>Bacilli</taxon>
        <taxon>Bacillales</taxon>
        <taxon>Bacillaceae</taxon>
        <taxon>Pseudobacillus</taxon>
    </lineage>
</organism>